<accession>A0A0J1FWG1</accession>
<comment type="caution">
    <text evidence="1">The sequence shown here is derived from an EMBL/GenBank/DDBJ whole genome shotgun (WGS) entry which is preliminary data.</text>
</comment>
<dbReference type="AlphaFoldDB" id="A0A0J1FWG1"/>
<sequence>MNRIYQYHGFEIAVAVETDFGWKGARGVPASVGYVAIVKISKADGSVSVFSPLRLGELQGKRFTSESDALMSGYSAGRRLVDDLLAS</sequence>
<organism evidence="1 2">
    <name type="scientific">Caballeronia mineralivorans PML1(12)</name>
    <dbReference type="NCBI Taxonomy" id="908627"/>
    <lineage>
        <taxon>Bacteria</taxon>
        <taxon>Pseudomonadati</taxon>
        <taxon>Pseudomonadota</taxon>
        <taxon>Betaproteobacteria</taxon>
        <taxon>Burkholderiales</taxon>
        <taxon>Burkholderiaceae</taxon>
        <taxon>Caballeronia</taxon>
    </lineage>
</organism>
<gene>
    <name evidence="1" type="ORF">EOS_21250</name>
</gene>
<name>A0A0J1FWG1_9BURK</name>
<dbReference type="EMBL" id="AEJF01000131">
    <property type="protein sequence ID" value="KLU24233.1"/>
    <property type="molecule type" value="Genomic_DNA"/>
</dbReference>
<dbReference type="OrthoDB" id="9026016at2"/>
<keyword evidence="2" id="KW-1185">Reference proteome</keyword>
<dbReference type="Proteomes" id="UP000035963">
    <property type="component" value="Unassembled WGS sequence"/>
</dbReference>
<evidence type="ECO:0000313" key="1">
    <source>
        <dbReference type="EMBL" id="KLU24233.1"/>
    </source>
</evidence>
<proteinExistence type="predicted"/>
<dbReference type="RefSeq" id="WP_047848666.1">
    <property type="nucleotide sequence ID" value="NZ_AEJF01000131.1"/>
</dbReference>
<evidence type="ECO:0000313" key="2">
    <source>
        <dbReference type="Proteomes" id="UP000035963"/>
    </source>
</evidence>
<reference evidence="1 2" key="1">
    <citation type="journal article" date="2015" name="Genome Announc.">
        <title>Draft Genome Sequence of Burkholderia sp. Strain PML1(12), an Ectomycorrhizosphere-Inhabiting Bacterium with Effective Mineral-Weathering Ability.</title>
        <authorList>
            <person name="Uroz S."/>
            <person name="Oger P."/>
        </authorList>
    </citation>
    <scope>NUCLEOTIDE SEQUENCE [LARGE SCALE GENOMIC DNA]</scope>
    <source>
        <strain evidence="2">PML1(12)</strain>
    </source>
</reference>
<dbReference type="PATRIC" id="fig|908627.4.peg.4754"/>
<protein>
    <submittedName>
        <fullName evidence="1">Uncharacterized protein</fullName>
    </submittedName>
</protein>